<dbReference type="HAMAP" id="MF_00296">
    <property type="entry name" value="MetX_acyltransf"/>
    <property type="match status" value="1"/>
</dbReference>
<accession>A0A3D8IRT4</accession>
<organism evidence="5 6">
    <name type="scientific">Helicobacter didelphidarum</name>
    <dbReference type="NCBI Taxonomy" id="2040648"/>
    <lineage>
        <taxon>Bacteria</taxon>
        <taxon>Pseudomonadati</taxon>
        <taxon>Campylobacterota</taxon>
        <taxon>Epsilonproteobacteria</taxon>
        <taxon>Campylobacterales</taxon>
        <taxon>Helicobacteraceae</taxon>
        <taxon>Helicobacter</taxon>
    </lineage>
</organism>
<dbReference type="NCBIfam" id="NF001209">
    <property type="entry name" value="PRK00175.1"/>
    <property type="match status" value="1"/>
</dbReference>
<dbReference type="EC" id="2.3.1.31" evidence="2"/>
<evidence type="ECO:0000259" key="4">
    <source>
        <dbReference type="Pfam" id="PF00561"/>
    </source>
</evidence>
<dbReference type="PIRSF" id="PIRSF000443">
    <property type="entry name" value="Homoser_Ac_trans"/>
    <property type="match status" value="1"/>
</dbReference>
<dbReference type="GO" id="GO:0005737">
    <property type="term" value="C:cytoplasm"/>
    <property type="evidence" value="ECO:0007669"/>
    <property type="project" value="UniProtKB-SubCell"/>
</dbReference>
<feature type="active site" description="Nucleophile" evidence="2 3">
    <location>
        <position position="147"/>
    </location>
</feature>
<proteinExistence type="inferred from homology"/>
<keyword evidence="2" id="KW-0028">Amino-acid biosynthesis</keyword>
<dbReference type="SUPFAM" id="SSF53474">
    <property type="entry name" value="alpha/beta-Hydrolases"/>
    <property type="match status" value="1"/>
</dbReference>
<feature type="binding site" evidence="2">
    <location>
        <position position="347"/>
    </location>
    <ligand>
        <name>substrate</name>
    </ligand>
</feature>
<evidence type="ECO:0000256" key="2">
    <source>
        <dbReference type="HAMAP-Rule" id="MF_00296"/>
    </source>
</evidence>
<keyword evidence="1 2" id="KW-0808">Transferase</keyword>
<dbReference type="InterPro" id="IPR008220">
    <property type="entry name" value="HAT_MetX-like"/>
</dbReference>
<comment type="function">
    <text evidence="2">Transfers an acetyl group from acetyl-CoA to L-homoserine, forming acetyl-L-homoserine.</text>
</comment>
<comment type="caution">
    <text evidence="5">The sequence shown here is derived from an EMBL/GenBank/DDBJ whole genome shotgun (WGS) entry which is preliminary data.</text>
</comment>
<feature type="binding site" evidence="2">
    <location>
        <position position="219"/>
    </location>
    <ligand>
        <name>substrate</name>
    </ligand>
</feature>
<evidence type="ECO:0000313" key="6">
    <source>
        <dbReference type="Proteomes" id="UP000256379"/>
    </source>
</evidence>
<comment type="subcellular location">
    <subcellularLocation>
        <location evidence="2">Cytoplasm</location>
    </subcellularLocation>
</comment>
<dbReference type="UniPathway" id="UPA00051">
    <property type="reaction ID" value="UER00074"/>
</dbReference>
<comment type="catalytic activity">
    <reaction evidence="2">
        <text>L-homoserine + acetyl-CoA = O-acetyl-L-homoserine + CoA</text>
        <dbReference type="Rhea" id="RHEA:13701"/>
        <dbReference type="ChEBI" id="CHEBI:57287"/>
        <dbReference type="ChEBI" id="CHEBI:57288"/>
        <dbReference type="ChEBI" id="CHEBI:57476"/>
        <dbReference type="ChEBI" id="CHEBI:57716"/>
        <dbReference type="EC" id="2.3.1.31"/>
    </reaction>
</comment>
<dbReference type="GO" id="GO:0009092">
    <property type="term" value="P:homoserine metabolic process"/>
    <property type="evidence" value="ECO:0007669"/>
    <property type="project" value="TreeGrafter"/>
</dbReference>
<evidence type="ECO:0000256" key="1">
    <source>
        <dbReference type="ARBA" id="ARBA00022679"/>
    </source>
</evidence>
<dbReference type="PANTHER" id="PTHR32268">
    <property type="entry name" value="HOMOSERINE O-ACETYLTRANSFERASE"/>
    <property type="match status" value="1"/>
</dbReference>
<dbReference type="AlphaFoldDB" id="A0A3D8IRT4"/>
<dbReference type="Gene3D" id="3.40.50.1820">
    <property type="entry name" value="alpha/beta hydrolase"/>
    <property type="match status" value="1"/>
</dbReference>
<comment type="caution">
    <text evidence="2">Lacks conserved residue(s) required for the propagation of feature annotation.</text>
</comment>
<comment type="similarity">
    <text evidence="2">Belongs to the AB hydrolase superfamily. MetX family.</text>
</comment>
<gene>
    <name evidence="2" type="primary">metXA</name>
    <name evidence="5" type="ORF">CQA53_00335</name>
</gene>
<keyword evidence="6" id="KW-1185">Reference proteome</keyword>
<comment type="subunit">
    <text evidence="2">Homodimer.</text>
</comment>
<dbReference type="Pfam" id="PF00561">
    <property type="entry name" value="Abhydrolase_1"/>
    <property type="match status" value="1"/>
</dbReference>
<dbReference type="NCBIfam" id="TIGR01392">
    <property type="entry name" value="homoserO_Ac_trn"/>
    <property type="match status" value="1"/>
</dbReference>
<keyword evidence="2" id="KW-0012">Acyltransferase</keyword>
<dbReference type="OrthoDB" id="9800754at2"/>
<dbReference type="Gene3D" id="1.10.1740.110">
    <property type="match status" value="1"/>
</dbReference>
<keyword evidence="2" id="KW-0963">Cytoplasm</keyword>
<feature type="active site" evidence="2 3">
    <location>
        <position position="313"/>
    </location>
</feature>
<dbReference type="InterPro" id="IPR000073">
    <property type="entry name" value="AB_hydrolase_1"/>
</dbReference>
<evidence type="ECO:0000256" key="3">
    <source>
        <dbReference type="PIRSR" id="PIRSR000443-1"/>
    </source>
</evidence>
<dbReference type="InterPro" id="IPR029058">
    <property type="entry name" value="AB_hydrolase_fold"/>
</dbReference>
<dbReference type="PANTHER" id="PTHR32268:SF11">
    <property type="entry name" value="HOMOSERINE O-ACETYLTRANSFERASE"/>
    <property type="match status" value="1"/>
</dbReference>
<dbReference type="EMBL" id="NXLQ01000001">
    <property type="protein sequence ID" value="RDU67700.1"/>
    <property type="molecule type" value="Genomic_DNA"/>
</dbReference>
<comment type="pathway">
    <text evidence="2">Amino-acid biosynthesis; L-methionine biosynthesis via de novo pathway; O-acetyl-L-homoserine from L-homoserine: step 1/1.</text>
</comment>
<sequence>MQTHTKIFTNPLYLTSGRILEPYQIIYETYGTLNDDKSNAILITHALTGSHHCAGRYEHEKKVGWWDNMVGDHKPIDTTKYFVICANVIGSCYGSTSPISPIYGSFGDNGYYRFKFPVITIQDMVKAIRILLNSLEISCLYAVIGGSMGGMQALSFAILYPKSARAFIPIAMSYSSNPQVIMINKVMREIVMLDSDFKGGNYAINSGELPAFKGLQIARMLGFSQYISLATMQKKFARNYVGTDGAFDLLGRFEIERYLDYNGANFTKYFDPLCYLYLIRALSMYDATLGFDNLENALKKIKSPLHLIGFSGDNMFPINEMLEIKKCMDMLNIPCTFYEVQSDYGHDSFLVEVEKYGEYVKDLIDNIK</sequence>
<evidence type="ECO:0000313" key="5">
    <source>
        <dbReference type="EMBL" id="RDU67700.1"/>
    </source>
</evidence>
<dbReference type="GO" id="GO:0009086">
    <property type="term" value="P:methionine biosynthetic process"/>
    <property type="evidence" value="ECO:0007669"/>
    <property type="project" value="UniProtKB-UniRule"/>
</dbReference>
<protein>
    <recommendedName>
        <fullName evidence="2">Homoserine O-acetyltransferase</fullName>
        <shortName evidence="2">HAT</shortName>
        <ecNumber evidence="2">2.3.1.31</ecNumber>
    </recommendedName>
    <alternativeName>
        <fullName evidence="2">Homoserine transacetylase</fullName>
        <shortName evidence="2">HTA</shortName>
    </alternativeName>
</protein>
<feature type="active site" evidence="2 3">
    <location>
        <position position="346"/>
    </location>
</feature>
<keyword evidence="2" id="KW-0486">Methionine biosynthesis</keyword>
<name>A0A3D8IRT4_9HELI</name>
<dbReference type="GO" id="GO:0004414">
    <property type="term" value="F:homoserine O-acetyltransferase activity"/>
    <property type="evidence" value="ECO:0007669"/>
    <property type="project" value="UniProtKB-UniRule"/>
</dbReference>
<dbReference type="Proteomes" id="UP000256379">
    <property type="component" value="Unassembled WGS sequence"/>
</dbReference>
<reference evidence="5 6" key="1">
    <citation type="submission" date="2018-04" db="EMBL/GenBank/DDBJ databases">
        <title>Novel Campyloabacter and Helicobacter Species and Strains.</title>
        <authorList>
            <person name="Mannion A.J."/>
            <person name="Shen Z."/>
            <person name="Fox J.G."/>
        </authorList>
    </citation>
    <scope>NUCLEOTIDE SEQUENCE [LARGE SCALE GENOMIC DNA]</scope>
    <source>
        <strain evidence="5 6">MIT 17-337</strain>
    </source>
</reference>
<feature type="domain" description="AB hydrolase-1" evidence="4">
    <location>
        <begin position="40"/>
        <end position="352"/>
    </location>
</feature>